<accession>A0A0B1T7Y5</accession>
<dbReference type="OrthoDB" id="5870755at2759"/>
<feature type="region of interest" description="Disordered" evidence="1">
    <location>
        <begin position="1"/>
        <end position="47"/>
    </location>
</feature>
<protein>
    <submittedName>
        <fullName evidence="2">Uncharacterized protein</fullName>
    </submittedName>
</protein>
<reference evidence="2 3" key="1">
    <citation type="submission" date="2014-03" db="EMBL/GenBank/DDBJ databases">
        <title>Draft genome of the hookworm Oesophagostomum dentatum.</title>
        <authorList>
            <person name="Mitreva M."/>
        </authorList>
    </citation>
    <scope>NUCLEOTIDE SEQUENCE [LARGE SCALE GENOMIC DNA]</scope>
    <source>
        <strain evidence="2 3">OD-Hann</strain>
    </source>
</reference>
<gene>
    <name evidence="2" type="ORF">OESDEN_08639</name>
</gene>
<organism evidence="2 3">
    <name type="scientific">Oesophagostomum dentatum</name>
    <name type="common">Nodular worm</name>
    <dbReference type="NCBI Taxonomy" id="61180"/>
    <lineage>
        <taxon>Eukaryota</taxon>
        <taxon>Metazoa</taxon>
        <taxon>Ecdysozoa</taxon>
        <taxon>Nematoda</taxon>
        <taxon>Chromadorea</taxon>
        <taxon>Rhabditida</taxon>
        <taxon>Rhabditina</taxon>
        <taxon>Rhabditomorpha</taxon>
        <taxon>Strongyloidea</taxon>
        <taxon>Strongylidae</taxon>
        <taxon>Oesophagostomum</taxon>
    </lineage>
</organism>
<evidence type="ECO:0000313" key="2">
    <source>
        <dbReference type="EMBL" id="KHJ91495.1"/>
    </source>
</evidence>
<dbReference type="AlphaFoldDB" id="A0A0B1T7Y5"/>
<dbReference type="Proteomes" id="UP000053660">
    <property type="component" value="Unassembled WGS sequence"/>
</dbReference>
<name>A0A0B1T7Y5_OESDE</name>
<proteinExistence type="predicted"/>
<sequence length="536" mass="61847">MRPSSARQIGGSAKEFAEERDAHKSLDPTRDERVNRTRRSYRSTTSTETVESRPWGKCASECESSLEVTVNIDCIVVYREMDGSHPKFYVIFSKTHKFGILCDGGINLEVGKWARLRYIGKQLQPGQYLSSKSLCLICYIAPPSLVDVKRYKMTQLPDEEATYIVILTLRAEIECTEDGNLAIQSNVVGSIKVDSEWSPSTRIPRSFPKGAVIEIEFVRDSWFLRKLHGPWNDGFDFRKLDSPYIIPGYTVEEAEYNGRRHPHGMEKYRERTASTHRLAYEPLRDISPYPTNSRQNRDRSGFPDNNHTGRYYDEHYTRVPTANNHVSPANYLAENDILPRASDRTEGVMKQREDPFRDRHEIPSEASDGVERVMKQREDPFRERHEIIWKASDGMDEAMKQGKHPFSDRHFRSYSFKPPEERSSTKLIHDDLYYDIGREGDLLLQENVEDFDIPLDDLELSSNPRCSPMKEPPKQWVPPLMSPNREVIVDLDNEKPSGKNGRCAWCCAVQIRKDYLICYTPVEDIDKILIPASVIE</sequence>
<dbReference type="EMBL" id="KN552017">
    <property type="protein sequence ID" value="KHJ91495.1"/>
    <property type="molecule type" value="Genomic_DNA"/>
</dbReference>
<evidence type="ECO:0000256" key="1">
    <source>
        <dbReference type="SAM" id="MobiDB-lite"/>
    </source>
</evidence>
<evidence type="ECO:0000313" key="3">
    <source>
        <dbReference type="Proteomes" id="UP000053660"/>
    </source>
</evidence>
<feature type="region of interest" description="Disordered" evidence="1">
    <location>
        <begin position="279"/>
        <end position="311"/>
    </location>
</feature>
<keyword evidence="3" id="KW-1185">Reference proteome</keyword>
<feature type="compositionally biased region" description="Basic and acidic residues" evidence="1">
    <location>
        <begin position="15"/>
        <end position="35"/>
    </location>
</feature>